<organism evidence="1 2">
    <name type="scientific">Blastomyces percursus</name>
    <dbReference type="NCBI Taxonomy" id="1658174"/>
    <lineage>
        <taxon>Eukaryota</taxon>
        <taxon>Fungi</taxon>
        <taxon>Dikarya</taxon>
        <taxon>Ascomycota</taxon>
        <taxon>Pezizomycotina</taxon>
        <taxon>Eurotiomycetes</taxon>
        <taxon>Eurotiomycetidae</taxon>
        <taxon>Onygenales</taxon>
        <taxon>Ajellomycetaceae</taxon>
        <taxon>Blastomyces</taxon>
    </lineage>
</organism>
<dbReference type="Proteomes" id="UP000242791">
    <property type="component" value="Unassembled WGS sequence"/>
</dbReference>
<dbReference type="STRING" id="1658174.A0A1J9P322"/>
<gene>
    <name evidence="1" type="ORF">ACJ73_09864</name>
</gene>
<sequence>MGRAFSRATIADHDLENNNYNNNNNNVDINRNSSTFYGISFGSNIPEELSQEPEHRKHWYTDFLEQAFVAPHRDGKSVVVFLPEHNNHYGYDDEMKAAVVRAAEVYERLCLNHSGHPRIVRYLYRLNSSVAGFCLERLTPGPLDKLKLPPLTLPLVSPSAKDKTLLALYYRWALQTLSALHYIHTHSVFLSNFGPNSIWLRADMSVAVTGFIATAIPTLIPEYDELGVETDSYEYVLQTPENAYRSESLELLGHGQPVYGAAHDLFDWATFMWRLFTNDYSTCPLPQPGRYHRSPLLTMDQACWPDFSNDRRPWNYEEKRQEEGAWQVLEEQRLGYILVKAWNGQYGNAKEALEDVQNAVQKMGMLLVGGDEIELGKGARWEDVFDVIRTGDGEFDQEVRFVDNAEEKIAV</sequence>
<keyword evidence="2" id="KW-1185">Reference proteome</keyword>
<reference evidence="1 2" key="1">
    <citation type="submission" date="2015-08" db="EMBL/GenBank/DDBJ databases">
        <title>Emmonsia species relationships and genome sequence.</title>
        <authorList>
            <person name="Cuomo C.A."/>
            <person name="Schwartz I.S."/>
            <person name="Kenyon C."/>
            <person name="De Hoog G.S."/>
            <person name="Govender N.P."/>
            <person name="Botha A."/>
            <person name="Moreno L."/>
            <person name="De Vries M."/>
            <person name="Munoz J.F."/>
            <person name="Stielow J.B."/>
        </authorList>
    </citation>
    <scope>NUCLEOTIDE SEQUENCE [LARGE SCALE GENOMIC DNA]</scope>
    <source>
        <strain evidence="1 2">EI222</strain>
    </source>
</reference>
<accession>A0A1J9P322</accession>
<dbReference type="Gene3D" id="1.10.510.10">
    <property type="entry name" value="Transferase(Phosphotransferase) domain 1"/>
    <property type="match status" value="1"/>
</dbReference>
<name>A0A1J9P322_9EURO</name>
<evidence type="ECO:0000313" key="2">
    <source>
        <dbReference type="Proteomes" id="UP000242791"/>
    </source>
</evidence>
<dbReference type="InterPro" id="IPR011009">
    <property type="entry name" value="Kinase-like_dom_sf"/>
</dbReference>
<protein>
    <recommendedName>
        <fullName evidence="3">Protein kinase domain-containing protein</fullName>
    </recommendedName>
</protein>
<dbReference type="AlphaFoldDB" id="A0A1J9P322"/>
<evidence type="ECO:0008006" key="3">
    <source>
        <dbReference type="Google" id="ProtNLM"/>
    </source>
</evidence>
<comment type="caution">
    <text evidence="1">The sequence shown here is derived from an EMBL/GenBank/DDBJ whole genome shotgun (WGS) entry which is preliminary data.</text>
</comment>
<dbReference type="VEuPathDB" id="FungiDB:ACJ73_09864"/>
<evidence type="ECO:0000313" key="1">
    <source>
        <dbReference type="EMBL" id="OJD10258.1"/>
    </source>
</evidence>
<dbReference type="SUPFAM" id="SSF56112">
    <property type="entry name" value="Protein kinase-like (PK-like)"/>
    <property type="match status" value="1"/>
</dbReference>
<dbReference type="OrthoDB" id="20729at2759"/>
<dbReference type="EMBL" id="LGTZ01003074">
    <property type="protein sequence ID" value="OJD10258.1"/>
    <property type="molecule type" value="Genomic_DNA"/>
</dbReference>
<proteinExistence type="predicted"/>